<dbReference type="Proteomes" id="UP000306477">
    <property type="component" value="Unassembled WGS sequence"/>
</dbReference>
<sequence length="148" mass="14851">MKNYPNEMFMNPNMYGAQTGAQQGIMVPHGPHGPGCTCGQQQLAPMGGPGMMGNLDPQDPDVGPMMGGFQPQGTGAGSMMGGFGPQTPGAGPMMGGFGPQTPGAGPMMGGFGPQGPAMPGMMVPQGYGMTPNMREPHGPHGPGCTCGQ</sequence>
<dbReference type="EMBL" id="SLUB01000010">
    <property type="protein sequence ID" value="THE13319.1"/>
    <property type="molecule type" value="Genomic_DNA"/>
</dbReference>
<evidence type="ECO:0000313" key="3">
    <source>
        <dbReference type="Proteomes" id="UP000306477"/>
    </source>
</evidence>
<feature type="region of interest" description="Disordered" evidence="1">
    <location>
        <begin position="56"/>
        <end position="98"/>
    </location>
</feature>
<reference evidence="2 3" key="1">
    <citation type="journal article" date="2019" name="Indoor Air">
        <title>Impacts of indoor surface finishes on bacterial viability.</title>
        <authorList>
            <person name="Hu J."/>
            <person name="Maamar S.B."/>
            <person name="Glawe A.J."/>
            <person name="Gottel N."/>
            <person name="Gilbert J.A."/>
            <person name="Hartmann E.M."/>
        </authorList>
    </citation>
    <scope>NUCLEOTIDE SEQUENCE [LARGE SCALE GENOMIC DNA]</scope>
    <source>
        <strain evidence="2 3">AF060A6</strain>
    </source>
</reference>
<name>A0A4S3PU83_9BACI</name>
<dbReference type="AlphaFoldDB" id="A0A4S3PU83"/>
<evidence type="ECO:0000313" key="2">
    <source>
        <dbReference type="EMBL" id="THE13319.1"/>
    </source>
</evidence>
<dbReference type="OrthoDB" id="9993968at2"/>
<protein>
    <submittedName>
        <fullName evidence="2">Uncharacterized protein</fullName>
    </submittedName>
</protein>
<accession>A0A4S3PU83</accession>
<feature type="compositionally biased region" description="Gly residues" evidence="1">
    <location>
        <begin position="74"/>
        <end position="84"/>
    </location>
</feature>
<organism evidence="2 3">
    <name type="scientific">Bacillus timonensis</name>
    <dbReference type="NCBI Taxonomy" id="1033734"/>
    <lineage>
        <taxon>Bacteria</taxon>
        <taxon>Bacillati</taxon>
        <taxon>Bacillota</taxon>
        <taxon>Bacilli</taxon>
        <taxon>Bacillales</taxon>
        <taxon>Bacillaceae</taxon>
        <taxon>Bacillus</taxon>
    </lineage>
</organism>
<evidence type="ECO:0000256" key="1">
    <source>
        <dbReference type="SAM" id="MobiDB-lite"/>
    </source>
</evidence>
<dbReference type="RefSeq" id="WP_136379130.1">
    <property type="nucleotide sequence ID" value="NZ_SLUB01000010.1"/>
</dbReference>
<proteinExistence type="predicted"/>
<comment type="caution">
    <text evidence="2">The sequence shown here is derived from an EMBL/GenBank/DDBJ whole genome shotgun (WGS) entry which is preliminary data.</text>
</comment>
<keyword evidence="3" id="KW-1185">Reference proteome</keyword>
<gene>
    <name evidence="2" type="ORF">E1I69_08215</name>
</gene>